<organism evidence="1 2">
    <name type="scientific">Saccharibacillus sacchari</name>
    <dbReference type="NCBI Taxonomy" id="456493"/>
    <lineage>
        <taxon>Bacteria</taxon>
        <taxon>Bacillati</taxon>
        <taxon>Bacillota</taxon>
        <taxon>Bacilli</taxon>
        <taxon>Bacillales</taxon>
        <taxon>Paenibacillaceae</taxon>
        <taxon>Saccharibacillus</taxon>
    </lineage>
</organism>
<evidence type="ECO:0000313" key="1">
    <source>
        <dbReference type="EMBL" id="MEJ8304207.1"/>
    </source>
</evidence>
<gene>
    <name evidence="1" type="primary">addA</name>
    <name evidence="1" type="ORF">WKI47_09910</name>
</gene>
<proteinExistence type="predicted"/>
<dbReference type="EMBL" id="JBBKAR010000033">
    <property type="protein sequence ID" value="MEJ8304207.1"/>
    <property type="molecule type" value="Genomic_DNA"/>
</dbReference>
<name>A0ACC6PBP4_9BACL</name>
<keyword evidence="1" id="KW-0547">Nucleotide-binding</keyword>
<accession>A0ACC6PBP4</accession>
<keyword evidence="2" id="KW-1185">Reference proteome</keyword>
<keyword evidence="1" id="KW-0067">ATP-binding</keyword>
<reference evidence="1" key="1">
    <citation type="submission" date="2024-03" db="EMBL/GenBank/DDBJ databases">
        <title>Whole genome sequecning of epiphytes from Marcgravia umbellata leaves.</title>
        <authorList>
            <person name="Kumar G."/>
            <person name="Savka M.A."/>
        </authorList>
    </citation>
    <scope>NUCLEOTIDE SEQUENCE</scope>
    <source>
        <strain evidence="1">RIT_BL5</strain>
    </source>
</reference>
<comment type="caution">
    <text evidence="1">The sequence shown here is derived from an EMBL/GenBank/DDBJ whole genome shotgun (WGS) entry which is preliminary data.</text>
</comment>
<keyword evidence="1" id="KW-0347">Helicase</keyword>
<sequence>MGMSYAEKPAGSQWSDDQWKAIAVSGGDMLVAAAAGSGKTAVLVERIIRKVTDPDQGTGVDRMLIATFTKAAASEMRQRIRDALNKELSVDPQNEHVRRQLSLLGQASITTLHSFCLEVIRRHYTLIPLDPAFRIANEHESEIMRQEILEELFEENYALEEDGRMFRRLIDWFGGERSDDPAFALVQRLYDFARSHPWPEHWLRESAAAFRVDDVQSLGNTDWTRSLMADARLALAGTENLLLRAYDLAASPDGPAPYLDTLQNDLDMVRRLQAAAEREPWERLYVHFESMVFGKLSAVRKDQCDPQIKEQAKALRDAAKDDLTDIREFYFGRSPETFLAELNESAPLMEELAELTIEFGERYAKAKKVRGMVDFSDLEHYCLRILRDPSSSPGRPVPSAAALEYRERFDEVLLDEYQDTNSVQEKIVSLIAREGTGNRFMVGDVKQSIYRFRLAEPGLFLHKYRAYGEDFSEGGLRVDLARNFRSRKEVVEAVNGIFRGIMNERVAEIAYDERAELAYGAQSYLDAEHNEYAPELMLVERGSGSEENEAAETGLAAEAAEIETARLEARAIAARIHELIGSAPGSEALSIYDKNAGGLRAVEYGDIVILLRSVSTWAPMMIEELRLAGIPAIGDAARGYFEATEVEVIMSLLSIIDNPQQDIPLASVLRSPIVGLTEDQLAQVRLCGPRASFYEAVSAAAEGGLAAGESSGVTDSERADERLSPSTSEPPSDEAVADPLKRTLKGFMDSLERWRDLARGGELSELIWTLYRETGYADWVAGLPGGVQRRSNLLALYNRAAQFEKSTSAQGLFRFLRFVERLKENGGDLAEAPSEAGQDSVRIMTIHKSKGLEFPVVFVAGLSKNFNMQDLNAPFMTHKELGFGPRFVDEASRVSYPTLPALAIRRRAHMELLAEEMRVLYVALTRPRDKMILTASVKDVPKRIAAWMQSAGNAEGIADYTLAKARSYLDWVGPSLIFETGAEELRGLADPALSATAPASDHGWVFSVRSGDAESAAERSAGEELYAERIQQLKAIMSGEPIEGLRGNFRDVFDWAYPYAEAGGAAAKTSVTEIKSRFAGEEYPAADALEAARKVSGLTEERSEESVGNAGDSPTLQLRRPRFMERSRLTGAERGTAYHTVMQHLPIQADTGEDEASETLAALVGKSILLQVEADTVNPADIAAFIRSDIGQRAASAEWLRRELPFSTGIGTDDELGALVLPVRSGASGAWPTDIEKTASGLDRRVRLERLPGERVLVQGVVDVLFRENGKLILLDYKTDRLHADRGIEELSVHYRFQLDFYAQAVEEMLGEPVAEKWLYFFDAGQGVRL</sequence>
<keyword evidence="1" id="KW-0378">Hydrolase</keyword>
<evidence type="ECO:0000313" key="2">
    <source>
        <dbReference type="Proteomes" id="UP001380953"/>
    </source>
</evidence>
<dbReference type="Proteomes" id="UP001380953">
    <property type="component" value="Unassembled WGS sequence"/>
</dbReference>
<protein>
    <submittedName>
        <fullName evidence="1">Helicase-exonuclease AddAB subunit AddA</fullName>
        <ecNumber evidence="1">3.6.4.12</ecNumber>
    </submittedName>
</protein>
<dbReference type="EC" id="3.6.4.12" evidence="1"/>